<gene>
    <name evidence="1" type="ORF">AFUS01_LOCUS36426</name>
</gene>
<dbReference type="Proteomes" id="UP000708208">
    <property type="component" value="Unassembled WGS sequence"/>
</dbReference>
<organism evidence="1 2">
    <name type="scientific">Allacma fusca</name>
    <dbReference type="NCBI Taxonomy" id="39272"/>
    <lineage>
        <taxon>Eukaryota</taxon>
        <taxon>Metazoa</taxon>
        <taxon>Ecdysozoa</taxon>
        <taxon>Arthropoda</taxon>
        <taxon>Hexapoda</taxon>
        <taxon>Collembola</taxon>
        <taxon>Symphypleona</taxon>
        <taxon>Sminthuridae</taxon>
        <taxon>Allacma</taxon>
    </lineage>
</organism>
<sequence>TNDGYEKVKDWVTTMGTLRAMVGAIGVPEITAIDRSKLSLGSRESKRSRLE</sequence>
<feature type="non-terminal residue" evidence="1">
    <location>
        <position position="1"/>
    </location>
</feature>
<accession>A0A8J2L689</accession>
<proteinExistence type="predicted"/>
<evidence type="ECO:0000313" key="2">
    <source>
        <dbReference type="Proteomes" id="UP000708208"/>
    </source>
</evidence>
<reference evidence="1" key="1">
    <citation type="submission" date="2021-06" db="EMBL/GenBank/DDBJ databases">
        <authorList>
            <person name="Hodson N. C."/>
            <person name="Mongue J. A."/>
            <person name="Jaron S. K."/>
        </authorList>
    </citation>
    <scope>NUCLEOTIDE SEQUENCE</scope>
</reference>
<dbReference type="AlphaFoldDB" id="A0A8J2L689"/>
<protein>
    <submittedName>
        <fullName evidence="1">Uncharacterized protein</fullName>
    </submittedName>
</protein>
<dbReference type="EMBL" id="CAJVCH010539550">
    <property type="protein sequence ID" value="CAG7826372.1"/>
    <property type="molecule type" value="Genomic_DNA"/>
</dbReference>
<keyword evidence="2" id="KW-1185">Reference proteome</keyword>
<comment type="caution">
    <text evidence="1">The sequence shown here is derived from an EMBL/GenBank/DDBJ whole genome shotgun (WGS) entry which is preliminary data.</text>
</comment>
<name>A0A8J2L689_9HEXA</name>
<evidence type="ECO:0000313" key="1">
    <source>
        <dbReference type="EMBL" id="CAG7826372.1"/>
    </source>
</evidence>